<keyword evidence="6" id="KW-0732">Signal</keyword>
<protein>
    <submittedName>
        <fullName evidence="7">LPS export ABC transporter periplasmic protein LptC</fullName>
    </submittedName>
</protein>
<evidence type="ECO:0000313" key="7">
    <source>
        <dbReference type="EMBL" id="MEP0864579.1"/>
    </source>
</evidence>
<dbReference type="PANTHER" id="PTHR37481">
    <property type="entry name" value="LIPOPOLYSACCHARIDE EXPORT SYSTEM PROTEIN LPTC"/>
    <property type="match status" value="1"/>
</dbReference>
<comment type="caution">
    <text evidence="7">The sequence shown here is derived from an EMBL/GenBank/DDBJ whole genome shotgun (WGS) entry which is preliminary data.</text>
</comment>
<dbReference type="RefSeq" id="WP_190421542.1">
    <property type="nucleotide sequence ID" value="NZ_JAMPKK010000015.1"/>
</dbReference>
<dbReference type="Pfam" id="PF06835">
    <property type="entry name" value="LptC"/>
    <property type="match status" value="2"/>
</dbReference>
<evidence type="ECO:0000256" key="3">
    <source>
        <dbReference type="ARBA" id="ARBA00022692"/>
    </source>
</evidence>
<proteinExistence type="predicted"/>
<feature type="chain" id="PRO_5046435409" evidence="6">
    <location>
        <begin position="19"/>
        <end position="387"/>
    </location>
</feature>
<sequence length="387" mass="42606">MKNLQVSKKLFLLPFAFCLLPGLLVGCNPQKRAEKKLQKDTSSVTDFEGSLVFNDVTLDQADEQGRPLWKVQAKKAVYTKDKKTARIQNPTGDLFQDGKLVLQIKAKSGEIQEDGKKVFLNGQIVATDPRNGAVLKGDQLEWRPKEDLLIVRDNLVGTHKQLDAVANEGRYFSRSQQLELIGQVVGTSKDPVLQVRTEHLIWQIPQKMVIGDRPLQINRYKGQTVTDQAFGNSGQVNLNTKTATLKQNVQINSLEPPMQIAGNSVTWDLTTEMVTSDQPLKVFHRQQQVTLTGNQGQVDLKGKVARLSGNVRGVGTRNQSQLQADRVSWNISTEEFDAVGNVTYKQVNPPLHLTGPQAAGRLQDQTVVVTGGGGANSGGRVVTEIIP</sequence>
<reference evidence="7 8" key="1">
    <citation type="submission" date="2022-04" db="EMBL/GenBank/DDBJ databases">
        <title>Positive selection, recombination, and allopatry shape intraspecific diversity of widespread and dominant cyanobacteria.</title>
        <authorList>
            <person name="Wei J."/>
            <person name="Shu W."/>
            <person name="Hu C."/>
        </authorList>
    </citation>
    <scope>NUCLEOTIDE SEQUENCE [LARGE SCALE GENOMIC DNA]</scope>
    <source>
        <strain evidence="7 8">GB2-A5</strain>
    </source>
</reference>
<keyword evidence="4" id="KW-1133">Transmembrane helix</keyword>
<dbReference type="Proteomes" id="UP001442494">
    <property type="component" value="Unassembled WGS sequence"/>
</dbReference>
<dbReference type="PANTHER" id="PTHR37481:SF1">
    <property type="entry name" value="LIPOPOLYSACCHARIDE EXPORT SYSTEM PROTEIN LPTC"/>
    <property type="match status" value="1"/>
</dbReference>
<keyword evidence="8" id="KW-1185">Reference proteome</keyword>
<keyword evidence="1" id="KW-1003">Cell membrane</keyword>
<evidence type="ECO:0000256" key="2">
    <source>
        <dbReference type="ARBA" id="ARBA00022519"/>
    </source>
</evidence>
<keyword evidence="3" id="KW-0812">Transmembrane</keyword>
<name>A0ABV0JNA2_9CYAN</name>
<dbReference type="InterPro" id="IPR010664">
    <property type="entry name" value="LipoPS_assembly_LptC-rel"/>
</dbReference>
<feature type="signal peptide" evidence="6">
    <location>
        <begin position="1"/>
        <end position="18"/>
    </location>
</feature>
<evidence type="ECO:0000256" key="6">
    <source>
        <dbReference type="SAM" id="SignalP"/>
    </source>
</evidence>
<dbReference type="NCBIfam" id="TIGR04409">
    <property type="entry name" value="LptC_YrbK"/>
    <property type="match status" value="2"/>
</dbReference>
<evidence type="ECO:0000256" key="1">
    <source>
        <dbReference type="ARBA" id="ARBA00022475"/>
    </source>
</evidence>
<evidence type="ECO:0000256" key="4">
    <source>
        <dbReference type="ARBA" id="ARBA00022989"/>
    </source>
</evidence>
<keyword evidence="5" id="KW-0472">Membrane</keyword>
<dbReference type="InterPro" id="IPR052363">
    <property type="entry name" value="LPS_export_LptC"/>
</dbReference>
<dbReference type="EMBL" id="JAMPKK010000015">
    <property type="protein sequence ID" value="MEP0864579.1"/>
    <property type="molecule type" value="Genomic_DNA"/>
</dbReference>
<evidence type="ECO:0000313" key="8">
    <source>
        <dbReference type="Proteomes" id="UP001442494"/>
    </source>
</evidence>
<dbReference type="PROSITE" id="PS51257">
    <property type="entry name" value="PROKAR_LIPOPROTEIN"/>
    <property type="match status" value="1"/>
</dbReference>
<accession>A0ABV0JNA2</accession>
<dbReference type="Gene3D" id="2.60.450.10">
    <property type="entry name" value="Lipopolysaccharide (LPS) transport protein A like domain"/>
    <property type="match status" value="3"/>
</dbReference>
<gene>
    <name evidence="7" type="primary">lptC</name>
    <name evidence="7" type="ORF">NDI37_08870</name>
</gene>
<organism evidence="7 8">
    <name type="scientific">Funiculus sociatus GB2-A5</name>
    <dbReference type="NCBI Taxonomy" id="2933946"/>
    <lineage>
        <taxon>Bacteria</taxon>
        <taxon>Bacillati</taxon>
        <taxon>Cyanobacteriota</taxon>
        <taxon>Cyanophyceae</taxon>
        <taxon>Coleofasciculales</taxon>
        <taxon>Coleofasciculaceae</taxon>
        <taxon>Funiculus</taxon>
    </lineage>
</organism>
<evidence type="ECO:0000256" key="5">
    <source>
        <dbReference type="ARBA" id="ARBA00023136"/>
    </source>
</evidence>
<dbReference type="InterPro" id="IPR026265">
    <property type="entry name" value="LptC"/>
</dbReference>
<keyword evidence="2" id="KW-0997">Cell inner membrane</keyword>